<dbReference type="Proteomes" id="UP000671119">
    <property type="component" value="Unassembled WGS sequence"/>
</dbReference>
<comment type="catalytic activity">
    <reaction evidence="7">
        <text>[glutamine synthetase]-L-tyrosine + ATP = [glutamine synthetase]-O(4)-(5'-adenylyl)-L-tyrosine + diphosphate</text>
        <dbReference type="Rhea" id="RHEA:18589"/>
        <dbReference type="Rhea" id="RHEA-COMP:10660"/>
        <dbReference type="Rhea" id="RHEA-COMP:10661"/>
        <dbReference type="ChEBI" id="CHEBI:30616"/>
        <dbReference type="ChEBI" id="CHEBI:33019"/>
        <dbReference type="ChEBI" id="CHEBI:46858"/>
        <dbReference type="ChEBI" id="CHEBI:83624"/>
        <dbReference type="EC" id="2.7.7.42"/>
    </reaction>
</comment>
<feature type="region of interest" description="Adenylyl removase" evidence="7">
    <location>
        <begin position="1"/>
        <end position="487"/>
    </location>
</feature>
<sequence>MVVTKLATQRPKLPSVGRLGLVDPPAGERLAQLGWDRHEDQAHVDLLWSLSRAPDADAALRALIRLSENPDTGWDELNAALLRERSLRGRLFSVLGSSLALGDHLVAHPQSWKLLRGKVTLPSHDQLQRSFVECVEESEGMPGSLVHRLRTQYRDYVLMLAALDLAATVEDEPVLPFTVVAARLADAADAALAAALRVAEASVCGEHPPPRLAVIAMGKCGARELNYVSDVDVIFVAERSDPRNARVASEMMRVASAAFFEVDAALRPEGRNGELVRTLESHIAYYQRWAKTWEFQALLKARPVVGDAELGERYLTALMPMVWRACEREDFVVEVQAMRRRVEQLVPADVRGRELKLGSGGLRDVEFAVQLLQLVHARSDESLRVASTVDALAALGEGGYIGREDAANMTASYEFLRLLEHRLQLQRLKRTHLLPDPEDEEAVRWLARAAHIRPDGRNDAAGVLREELKKQNVRVSKLHTKLFYQPLLESIGPTGLEIAHGMTLEAAGRRLAALGYEGPQTALKHMSALVNQSGRRGRVQSVLLPRLLDWMSYAPDPDGGLLAYRRLSEALATESWYLATLRDKPAVAKRLMHVLGTSAYVPDLLMRAPRVIQQYEDGPAGPKLLETEPAAVARALIASASRYPDPERAIAGARTLRRRELARIGSADLLGLLEVTEVCRALTSVWVAVLQAALDVMIRASLPDDDRAPAAIAVIGMGRLGGAELGYGSDADVMFVCEPATGVDDARAVKWSTSIAERVRALLGTPSVDPPLELDANLRPEGRNGPLVRTLGSYAAYYEQWAQPWEIQALLRAHAVAGDAELGQRFLRMVDKTRYPPDGVSADSVREIRRIKARIESERLPRGADPNTHTKLGRGGLADIEWTVQLLQLQHAHQVPALHNTSTLQSLDVIAAADLVPAADVELLRQAWLTATRARNALVLVRGKPTDQLPGPGRQLNAVAVAAGWRNDDGGEFLDNYLRVTRRAKAVVRKVFGS</sequence>
<comment type="catalytic activity">
    <reaction evidence="7">
        <text>[glutamine synthetase]-O(4)-(5'-adenylyl)-L-tyrosine + phosphate = [glutamine synthetase]-L-tyrosine + ADP</text>
        <dbReference type="Rhea" id="RHEA:43716"/>
        <dbReference type="Rhea" id="RHEA-COMP:10660"/>
        <dbReference type="Rhea" id="RHEA-COMP:10661"/>
        <dbReference type="ChEBI" id="CHEBI:43474"/>
        <dbReference type="ChEBI" id="CHEBI:46858"/>
        <dbReference type="ChEBI" id="CHEBI:83624"/>
        <dbReference type="ChEBI" id="CHEBI:456216"/>
        <dbReference type="EC" id="2.7.7.89"/>
    </reaction>
</comment>
<dbReference type="InterPro" id="IPR023057">
    <property type="entry name" value="GlnE"/>
</dbReference>
<dbReference type="EC" id="2.7.7.89" evidence="7"/>
<reference evidence="10 15" key="1">
    <citation type="submission" date="2015-03" db="EMBL/GenBank/DDBJ databases">
        <authorList>
            <consortium name="Pathogen Informatics"/>
            <person name="Murphy D."/>
        </authorList>
    </citation>
    <scope>NUCLEOTIDE SEQUENCE [LARGE SCALE GENOMIC DNA]</scope>
    <source>
        <strain evidence="10 15">0268S</strain>
    </source>
</reference>
<dbReference type="GO" id="GO:0000287">
    <property type="term" value="F:magnesium ion binding"/>
    <property type="evidence" value="ECO:0007669"/>
    <property type="project" value="UniProtKB-UniRule"/>
</dbReference>
<dbReference type="Gene3D" id="3.30.460.10">
    <property type="entry name" value="Beta Polymerase, domain 2"/>
    <property type="match status" value="2"/>
</dbReference>
<dbReference type="GO" id="GO:0005524">
    <property type="term" value="F:ATP binding"/>
    <property type="evidence" value="ECO:0007669"/>
    <property type="project" value="UniProtKB-UniRule"/>
</dbReference>
<comment type="cofactor">
    <cofactor evidence="7">
        <name>Mg(2+)</name>
        <dbReference type="ChEBI" id="CHEBI:18420"/>
    </cofactor>
</comment>
<reference evidence="14 18" key="6">
    <citation type="submission" date="2018-08" db="EMBL/GenBank/DDBJ databases">
        <authorList>
            <person name="Fokvardsen B D."/>
            <person name="Norman A."/>
        </authorList>
    </citation>
    <scope>NUCLEOTIDE SEQUENCE [LARGE SCALE GENOMIC DNA]</scope>
    <source>
        <strain evidence="14 18">DKC2</strain>
    </source>
</reference>
<keyword evidence="4 7" id="KW-0067">ATP-binding</keyword>
<proteinExistence type="inferred from homology"/>
<evidence type="ECO:0000313" key="14">
    <source>
        <dbReference type="EMBL" id="VCU50503.1"/>
    </source>
</evidence>
<dbReference type="Gene3D" id="1.20.120.330">
    <property type="entry name" value="Nucleotidyltransferases domain 2"/>
    <property type="match status" value="2"/>
</dbReference>
<feature type="domain" description="PII-uridylyltransferase/Glutamine-synthetase adenylyltransferase" evidence="9">
    <location>
        <begin position="337"/>
        <end position="483"/>
    </location>
</feature>
<protein>
    <recommendedName>
        <fullName evidence="7">Bifunctional glutamine synthetase adenylyltransferase/adenylyl-removing enzyme</fullName>
    </recommendedName>
    <alternativeName>
        <fullName evidence="7">ATP:glutamine synthetase adenylyltransferase</fullName>
    </alternativeName>
    <alternativeName>
        <fullName evidence="7">ATase</fullName>
    </alternativeName>
    <domain>
        <recommendedName>
            <fullName evidence="7">Glutamine synthetase adenylyl-L-tyrosine phosphorylase</fullName>
            <ecNumber evidence="7">2.7.7.89</ecNumber>
        </recommendedName>
        <alternativeName>
            <fullName evidence="7">Adenylyl removase</fullName>
            <shortName evidence="7">AR</shortName>
            <shortName evidence="7">AT-N</shortName>
        </alternativeName>
    </domain>
    <domain>
        <recommendedName>
            <fullName evidence="7">Glutamine synthetase adenylyl transferase</fullName>
            <ecNumber evidence="7">2.7.7.42</ecNumber>
        </recommendedName>
        <alternativeName>
            <fullName evidence="7">Adenylyl transferase</fullName>
            <shortName evidence="7">AT</shortName>
            <shortName evidence="7">AT-C</shortName>
        </alternativeName>
    </domain>
</protein>
<keyword evidence="2 7" id="KW-0548">Nucleotidyltransferase</keyword>
<dbReference type="InterPro" id="IPR043519">
    <property type="entry name" value="NT_sf"/>
</dbReference>
<keyword evidence="6 7" id="KW-0511">Multifunctional enzyme</keyword>
<dbReference type="EMBL" id="LWDQ01000001">
    <property type="protein sequence ID" value="OMH60168.1"/>
    <property type="molecule type" value="Genomic_DNA"/>
</dbReference>
<evidence type="ECO:0000313" key="11">
    <source>
        <dbReference type="EMBL" id="MBP0684561.1"/>
    </source>
</evidence>
<dbReference type="GO" id="GO:0008882">
    <property type="term" value="F:[glutamate-ammonia-ligase] adenylyltransferase activity"/>
    <property type="evidence" value="ECO:0007669"/>
    <property type="project" value="UniProtKB-UniRule"/>
</dbReference>
<reference evidence="12 16" key="4">
    <citation type="submission" date="2017-02" db="EMBL/GenBank/DDBJ databases">
        <title>Protein polymorphisms may explain contrasting epidemiological fitness of two variants of a multidrug-resistant Mycobacterium tuberculosis strain.</title>
        <authorList>
            <person name="Bigi M.M."/>
            <person name="Lopez B."/>
            <person name="Blanco F.C."/>
            <person name="Sasiain M.C."/>
            <person name="De La Barrera S."/>
            <person name="Ritacco V."/>
            <person name="Bigi F."/>
            <person name="Soria M.A."/>
        </authorList>
    </citation>
    <scope>NUCLEOTIDE SEQUENCE [LARGE SCALE GENOMIC DNA]</scope>
    <source>
        <strain evidence="12 16">6548</strain>
    </source>
</reference>
<keyword evidence="5 7" id="KW-0460">Magnesium</keyword>
<feature type="region of interest" description="Adenylyl transferase" evidence="7">
    <location>
        <begin position="495"/>
        <end position="994"/>
    </location>
</feature>
<reference evidence="12 16" key="2">
    <citation type="submission" date="2016-04" db="EMBL/GenBank/DDBJ databases">
        <authorList>
            <person name="Bigi M."/>
            <person name="Bigi F."/>
            <person name="Soria M.A."/>
        </authorList>
    </citation>
    <scope>NUCLEOTIDE SEQUENCE [LARGE SCALE GENOMIC DNA]</scope>
    <source>
        <strain evidence="12 16">6548</strain>
    </source>
</reference>
<dbReference type="Proteomes" id="UP000256381">
    <property type="component" value="Unassembled WGS sequence"/>
</dbReference>
<dbReference type="PANTHER" id="PTHR30621:SF0">
    <property type="entry name" value="BIFUNCTIONAL GLUTAMINE SYNTHETASE ADENYLYLTRANSFERASE_ADENYLYL-REMOVING ENZYME"/>
    <property type="match status" value="1"/>
</dbReference>
<dbReference type="GeneID" id="45426198"/>
<dbReference type="GO" id="GO:0000820">
    <property type="term" value="P:regulation of glutamine family amino acid metabolic process"/>
    <property type="evidence" value="ECO:0007669"/>
    <property type="project" value="UniProtKB-UniRule"/>
</dbReference>
<keyword evidence="3 7" id="KW-0547">Nucleotide-binding</keyword>
<evidence type="ECO:0000256" key="7">
    <source>
        <dbReference type="HAMAP-Rule" id="MF_00802"/>
    </source>
</evidence>
<comment type="function">
    <text evidence="7">Involved in the regulation of glutamine synthetase GlnA, a key enzyme in the process to assimilate ammonia. When cellular nitrogen levels are high, the C-terminal adenylyl transferase (AT) inactivates GlnA by covalent transfer of an adenylyl group from ATP to specific tyrosine residue of GlnA, thus reducing its activity. Conversely, when nitrogen levels are low, the N-terminal adenylyl removase (AR) activates GlnA by removing the adenylyl group by phosphorolysis, increasing its activity. The regulatory region of GlnE binds the signal transduction protein PII (GlnB) which indicates the nitrogen status of the cell.</text>
</comment>
<dbReference type="Proteomes" id="UP000300237">
    <property type="component" value="Chromosome"/>
</dbReference>
<evidence type="ECO:0000313" key="15">
    <source>
        <dbReference type="Proteomes" id="UP000050139"/>
    </source>
</evidence>
<dbReference type="HAMAP" id="MF_00802">
    <property type="entry name" value="GlnE"/>
    <property type="match status" value="1"/>
</dbReference>
<comment type="similarity">
    <text evidence="7">Belongs to the GlnE family.</text>
</comment>
<dbReference type="EMBL" id="LR027516">
    <property type="protein sequence ID" value="VCU50503.1"/>
    <property type="molecule type" value="Genomic_DNA"/>
</dbReference>
<dbReference type="RefSeq" id="WP_003411478.1">
    <property type="nucleotide sequence ID" value="NZ_AP017901.1"/>
</dbReference>
<dbReference type="SUPFAM" id="SSF81593">
    <property type="entry name" value="Nucleotidyltransferase substrate binding subunit/domain"/>
    <property type="match status" value="2"/>
</dbReference>
<dbReference type="AlphaFoldDB" id="A0A045HB23"/>
<dbReference type="Pfam" id="PF08335">
    <property type="entry name" value="GlnD_UR_UTase"/>
    <property type="match status" value="2"/>
</dbReference>
<dbReference type="GO" id="GO:0005829">
    <property type="term" value="C:cytosol"/>
    <property type="evidence" value="ECO:0007669"/>
    <property type="project" value="TreeGrafter"/>
</dbReference>
<dbReference type="EMBL" id="QTBD01000235">
    <property type="protein sequence ID" value="REQ47787.1"/>
    <property type="molecule type" value="Genomic_DNA"/>
</dbReference>
<name>A0A045HB23_MYCTX</name>
<evidence type="ECO:0000256" key="4">
    <source>
        <dbReference type="ARBA" id="ARBA00022840"/>
    </source>
</evidence>
<dbReference type="PANTHER" id="PTHR30621">
    <property type="entry name" value="GLUTAMINE SYNTHETASE ADENYLYLTRANSFERASE"/>
    <property type="match status" value="1"/>
</dbReference>
<dbReference type="InterPro" id="IPR013546">
    <property type="entry name" value="PII_UdlTrfase/GS_AdlTrfase"/>
</dbReference>
<dbReference type="FunFam" id="1.20.120.330:FF:000022">
    <property type="entry name" value="Bifunctional glutamine synthetase adenylyltransferase/adenylyl-removing enzyme"/>
    <property type="match status" value="1"/>
</dbReference>
<evidence type="ECO:0000256" key="6">
    <source>
        <dbReference type="ARBA" id="ARBA00023268"/>
    </source>
</evidence>
<feature type="domain" description="PII-uridylyltransferase/Glutamine-synthetase adenylyltransferase" evidence="9">
    <location>
        <begin position="850"/>
        <end position="992"/>
    </location>
</feature>
<reference evidence="13 17" key="3">
    <citation type="journal article" date="2017" name="N. Engl. J. Med.">
        <title>Transmission of Extensively Drug-Resistant Tuberculosis in South Africa.</title>
        <authorList>
            <person name="Shah N.S."/>
            <person name="Auld S.C."/>
            <person name="Brust J.C."/>
            <person name="Mathema B."/>
            <person name="Ismail N."/>
            <person name="Moodley P."/>
            <person name="Mlisana K."/>
            <person name="Allana S."/>
            <person name="Campbell A."/>
            <person name="Mthiyane T."/>
            <person name="Morris N."/>
            <person name="Mpangase P."/>
            <person name="van der Meulen H."/>
            <person name="Omar S.V."/>
            <person name="Brown T.S."/>
            <person name="Narechania A."/>
            <person name="Shaskina E."/>
            <person name="Kapwata T."/>
            <person name="Kreiswirth B."/>
            <person name="Gandhi N.R."/>
        </authorList>
    </citation>
    <scope>NUCLEOTIDE SEQUENCE [LARGE SCALE GENOMIC DNA]</scope>
    <source>
        <strain evidence="13 17">32301_S10</strain>
    </source>
</reference>
<dbReference type="NCBIfam" id="NF010707">
    <property type="entry name" value="PRK14109.1"/>
    <property type="match status" value="1"/>
</dbReference>
<evidence type="ECO:0000313" key="10">
    <source>
        <dbReference type="EMBL" id="CLV45870.1"/>
    </source>
</evidence>
<dbReference type="SUPFAM" id="SSF81301">
    <property type="entry name" value="Nucleotidyltransferase"/>
    <property type="match status" value="2"/>
</dbReference>
<evidence type="ECO:0000313" key="18">
    <source>
        <dbReference type="Proteomes" id="UP000300237"/>
    </source>
</evidence>
<dbReference type="FunFam" id="3.30.460.10:FF:000055">
    <property type="entry name" value="Bifunctional glutamine synthetase adenylyltransferase/adenylyl-removing enzyme"/>
    <property type="match status" value="1"/>
</dbReference>
<dbReference type="InterPro" id="IPR005190">
    <property type="entry name" value="GlnE_rpt_dom"/>
</dbReference>
<evidence type="ECO:0000256" key="2">
    <source>
        <dbReference type="ARBA" id="ARBA00022695"/>
    </source>
</evidence>
<dbReference type="OMA" id="EFMVQYA"/>
<evidence type="ECO:0000259" key="9">
    <source>
        <dbReference type="Pfam" id="PF08335"/>
    </source>
</evidence>
<dbReference type="Proteomes" id="UP000050139">
    <property type="component" value="Unassembled WGS sequence"/>
</dbReference>
<organism evidence="12 16">
    <name type="scientific">Mycobacterium tuberculosis</name>
    <dbReference type="NCBI Taxonomy" id="1773"/>
    <lineage>
        <taxon>Bacteria</taxon>
        <taxon>Bacillati</taxon>
        <taxon>Actinomycetota</taxon>
        <taxon>Actinomycetes</taxon>
        <taxon>Mycobacteriales</taxon>
        <taxon>Mycobacteriaceae</taxon>
        <taxon>Mycobacterium</taxon>
        <taxon>Mycobacterium tuberculosis complex</taxon>
    </lineage>
</organism>
<feature type="domain" description="Glutamate-ammonia ligase adenylyltransferase repeated" evidence="8">
    <location>
        <begin position="90"/>
        <end position="315"/>
    </location>
</feature>
<dbReference type="Proteomes" id="UP000189452">
    <property type="component" value="Chromosome"/>
</dbReference>
<dbReference type="Pfam" id="PF03710">
    <property type="entry name" value="GlnE"/>
    <property type="match status" value="2"/>
</dbReference>
<dbReference type="FunFam" id="1.20.120.330:FF:000023">
    <property type="entry name" value="Bifunctional glutamine synthetase adenylyltransferase/adenylyl-removing enzyme"/>
    <property type="match status" value="1"/>
</dbReference>
<evidence type="ECO:0000313" key="13">
    <source>
        <dbReference type="EMBL" id="REQ47787.1"/>
    </source>
</evidence>
<keyword evidence="1 7" id="KW-0808">Transferase</keyword>
<accession>A0A045HB23</accession>
<dbReference type="CDD" id="cd05401">
    <property type="entry name" value="NT_GlnE_GlnD_like"/>
    <property type="match status" value="2"/>
</dbReference>
<dbReference type="SMR" id="A0A045HB23"/>
<reference evidence="11 19" key="7">
    <citation type="submission" date="2021-03" db="EMBL/GenBank/DDBJ databases">
        <title>Whole Genome Sequencing of Mycobacterium tuberculosis clinical isolates from Arunachal Pradesh, India.</title>
        <authorList>
            <person name="Singh S."/>
            <person name="Mudliar S.R."/>
            <person name="Kulsum U."/>
            <person name="Rufai S.B."/>
            <person name="Singh P.K."/>
            <person name="Umpo M."/>
            <person name="Nyori M."/>
        </authorList>
    </citation>
    <scope>NUCLEOTIDE SEQUENCE [LARGE SCALE GENOMIC DNA]</scope>
    <source>
        <strain evidence="11 19">OMICS/BPL/0142/20/SP</strain>
    </source>
</reference>
<evidence type="ECO:0000313" key="16">
    <source>
        <dbReference type="Proteomes" id="UP000189452"/>
    </source>
</evidence>
<dbReference type="EC" id="2.7.7.42" evidence="7"/>
<evidence type="ECO:0000256" key="3">
    <source>
        <dbReference type="ARBA" id="ARBA00022741"/>
    </source>
</evidence>
<evidence type="ECO:0000259" key="8">
    <source>
        <dbReference type="Pfam" id="PF03710"/>
    </source>
</evidence>
<evidence type="ECO:0000313" key="12">
    <source>
        <dbReference type="EMBL" id="OMH60168.1"/>
    </source>
</evidence>
<evidence type="ECO:0000313" key="17">
    <source>
        <dbReference type="Proteomes" id="UP000256381"/>
    </source>
</evidence>
<dbReference type="GO" id="GO:0047388">
    <property type="term" value="F:[glutamine synthetase]-adenylyl-L-tyrosine phosphorylase activity"/>
    <property type="evidence" value="ECO:0007669"/>
    <property type="project" value="UniProtKB-EC"/>
</dbReference>
<feature type="domain" description="Glutamate-ammonia ligase adenylyltransferase repeated" evidence="8">
    <location>
        <begin position="589"/>
        <end position="828"/>
    </location>
</feature>
<evidence type="ECO:0000313" key="19">
    <source>
        <dbReference type="Proteomes" id="UP000671119"/>
    </source>
</evidence>
<evidence type="ECO:0000256" key="1">
    <source>
        <dbReference type="ARBA" id="ARBA00022679"/>
    </source>
</evidence>
<dbReference type="EMBL" id="COPH01000001">
    <property type="protein sequence ID" value="CLV45870.1"/>
    <property type="molecule type" value="Genomic_DNA"/>
</dbReference>
<reference evidence="13" key="5">
    <citation type="submission" date="2018-07" db="EMBL/GenBank/DDBJ databases">
        <authorList>
            <person name="Shah S."/>
            <person name="Brown T."/>
            <person name="Auld S."/>
            <person name="Bratton K."/>
            <person name="Narechania A."/>
            <person name="Mathema B."/>
            <person name="Gandhi N."/>
        </authorList>
    </citation>
    <scope>NUCLEOTIDE SEQUENCE</scope>
    <source>
        <strain evidence="13">32301_S10</strain>
    </source>
</reference>
<gene>
    <name evidence="7 12" type="primary">glnE</name>
    <name evidence="12" type="ORF">A4S10_02340</name>
    <name evidence="14" type="ORF">DKC2_2346</name>
    <name evidence="13" type="ORF">DSJ38_22275</name>
    <name evidence="10" type="ORF">ERS094118_00184</name>
    <name evidence="11" type="ORF">J8J21_15880</name>
</gene>
<dbReference type="EMBL" id="JAGIZI010000027">
    <property type="protein sequence ID" value="MBP0684561.1"/>
    <property type="molecule type" value="Genomic_DNA"/>
</dbReference>
<evidence type="ECO:0000256" key="5">
    <source>
        <dbReference type="ARBA" id="ARBA00022842"/>
    </source>
</evidence>